<evidence type="ECO:0000313" key="2">
    <source>
        <dbReference type="EMBL" id="TMW62134.1"/>
    </source>
</evidence>
<dbReference type="PANTHER" id="PTHR21562:SF83">
    <property type="entry name" value="PECTIN ACETYLESTERASE 4"/>
    <property type="match status" value="1"/>
</dbReference>
<evidence type="ECO:0008006" key="4">
    <source>
        <dbReference type="Google" id="ProtNLM"/>
    </source>
</evidence>
<evidence type="ECO:0000256" key="1">
    <source>
        <dbReference type="SAM" id="SignalP"/>
    </source>
</evidence>
<protein>
    <recommendedName>
        <fullName evidence="4">Pectin acetylesterase</fullName>
    </recommendedName>
</protein>
<feature type="chain" id="PRO_5035455295" description="Pectin acetylesterase" evidence="1">
    <location>
        <begin position="22"/>
        <end position="447"/>
    </location>
</feature>
<dbReference type="OrthoDB" id="2015280at2759"/>
<name>A0A8K1CFL1_PYTOL</name>
<dbReference type="Proteomes" id="UP000794436">
    <property type="component" value="Unassembled WGS sequence"/>
</dbReference>
<proteinExistence type="predicted"/>
<dbReference type="InterPro" id="IPR004963">
    <property type="entry name" value="PAE/NOTUM"/>
</dbReference>
<evidence type="ECO:0000313" key="3">
    <source>
        <dbReference type="Proteomes" id="UP000794436"/>
    </source>
</evidence>
<keyword evidence="3" id="KW-1185">Reference proteome</keyword>
<dbReference type="InterPro" id="IPR029058">
    <property type="entry name" value="AB_hydrolase_fold"/>
</dbReference>
<dbReference type="PANTHER" id="PTHR21562">
    <property type="entry name" value="NOTUM-RELATED"/>
    <property type="match status" value="1"/>
</dbReference>
<dbReference type="Pfam" id="PF03283">
    <property type="entry name" value="PAE"/>
    <property type="match status" value="1"/>
</dbReference>
<keyword evidence="1" id="KW-0732">Signal</keyword>
<accession>A0A8K1CFL1</accession>
<sequence length="447" mass="47999">MMQRVLSVALALSSFSQLTTAYRPGDEVCVVSADNACPLDKLTPSKVDSSTLIYPGGKTRCAFDDFKDPVTGFSTNATYFFQVFPTEKKDKSKLMLYLQGGGACVDDDTCSFGLQCSLQHNATFLMSATASSAGVLNRTDTNNVFKDWNIVNVPYCTGDVHIGNREGGVHEPAAAASLGQPQCLDNNMTVHFNGFENVNAVFKWALENFPDPEHIVLSGSSAGALAAQFYSKMIAKAWKIQEKKIKYTIISDSYVGVAPDSNPIARTVNFFNACGLDYGLPDDVVKKCEANKATVVGTVAPLVKDTLFSDWLFIDSNADITQRVFYQVFQDGLAGFPFNNPLSPEAFYANMTSILDTYEAISSRIATFTVNSSNHMYFDRPTWYSTPGIESNKMGAIVGDVLAGKYASGSQATAGDSASTSGVPSLAPSVVATSGVISTILGLIFAL</sequence>
<dbReference type="EMBL" id="SPLM01000074">
    <property type="protein sequence ID" value="TMW62134.1"/>
    <property type="molecule type" value="Genomic_DNA"/>
</dbReference>
<comment type="caution">
    <text evidence="2">The sequence shown here is derived from an EMBL/GenBank/DDBJ whole genome shotgun (WGS) entry which is preliminary data.</text>
</comment>
<reference evidence="2" key="1">
    <citation type="submission" date="2019-03" db="EMBL/GenBank/DDBJ databases">
        <title>Long read genome sequence of the mycoparasitic Pythium oligandrum ATCC 38472 isolated from sugarbeet rhizosphere.</title>
        <authorList>
            <person name="Gaulin E."/>
        </authorList>
    </citation>
    <scope>NUCLEOTIDE SEQUENCE</scope>
    <source>
        <strain evidence="2">ATCC 38472_TT</strain>
    </source>
</reference>
<organism evidence="2 3">
    <name type="scientific">Pythium oligandrum</name>
    <name type="common">Mycoparasitic fungus</name>
    <dbReference type="NCBI Taxonomy" id="41045"/>
    <lineage>
        <taxon>Eukaryota</taxon>
        <taxon>Sar</taxon>
        <taxon>Stramenopiles</taxon>
        <taxon>Oomycota</taxon>
        <taxon>Peronosporomycetes</taxon>
        <taxon>Pythiales</taxon>
        <taxon>Pythiaceae</taxon>
        <taxon>Pythium</taxon>
    </lineage>
</organism>
<dbReference type="SUPFAM" id="SSF53474">
    <property type="entry name" value="alpha/beta-Hydrolases"/>
    <property type="match status" value="1"/>
</dbReference>
<gene>
    <name evidence="2" type="ORF">Poli38472_009627</name>
</gene>
<feature type="signal peptide" evidence="1">
    <location>
        <begin position="1"/>
        <end position="21"/>
    </location>
</feature>
<dbReference type="AlphaFoldDB" id="A0A8K1CFL1"/>
<dbReference type="GO" id="GO:0016787">
    <property type="term" value="F:hydrolase activity"/>
    <property type="evidence" value="ECO:0007669"/>
    <property type="project" value="InterPro"/>
</dbReference>